<organism evidence="3 4">
    <name type="scientific">Porphyridium purpureum</name>
    <name type="common">Red alga</name>
    <name type="synonym">Porphyridium cruentum</name>
    <dbReference type="NCBI Taxonomy" id="35688"/>
    <lineage>
        <taxon>Eukaryota</taxon>
        <taxon>Rhodophyta</taxon>
        <taxon>Bangiophyceae</taxon>
        <taxon>Porphyridiales</taxon>
        <taxon>Porphyridiaceae</taxon>
        <taxon>Porphyridium</taxon>
    </lineage>
</organism>
<comment type="caution">
    <text evidence="3">The sequence shown here is derived from an EMBL/GenBank/DDBJ whole genome shotgun (WGS) entry which is preliminary data.</text>
</comment>
<dbReference type="OrthoDB" id="1902587at2759"/>
<dbReference type="InterPro" id="IPR044180">
    <property type="entry name" value="FKBP18-like"/>
</dbReference>
<dbReference type="Gene3D" id="3.10.50.40">
    <property type="match status" value="1"/>
</dbReference>
<sequence>MCRRGLVFLGEQQGLRYECVTPRKLAMSAFVANGAAPPGRRRCKAFANRCETCASERSPMKMGLDGDEMAARRGAEIHAEPELARAEAVVSRRTALAQALAVGSAMSSLALVPLPAYALSKRRLKFKTDWLPAEKVPESGVRFREITVGSGIEPRDGDQVAIHFSLFYNDLEVESSRESQGLAASPYGFTFGRSSGPGSTVPGINIGMAGMKVGGLRLIEIPANYAFGKRGKKPMIPPDATVEYAVQLLSCKRSGTNTNVSGIGSSMF</sequence>
<dbReference type="InterPro" id="IPR046357">
    <property type="entry name" value="PPIase_dom_sf"/>
</dbReference>
<evidence type="ECO:0000259" key="2">
    <source>
        <dbReference type="PROSITE" id="PS50059"/>
    </source>
</evidence>
<dbReference type="Pfam" id="PF00254">
    <property type="entry name" value="FKBP_C"/>
    <property type="match status" value="1"/>
</dbReference>
<comment type="catalytic activity">
    <reaction evidence="1">
        <text>[protein]-peptidylproline (omega=180) = [protein]-peptidylproline (omega=0)</text>
        <dbReference type="Rhea" id="RHEA:16237"/>
        <dbReference type="Rhea" id="RHEA-COMP:10747"/>
        <dbReference type="Rhea" id="RHEA-COMP:10748"/>
        <dbReference type="ChEBI" id="CHEBI:83833"/>
        <dbReference type="ChEBI" id="CHEBI:83834"/>
        <dbReference type="EC" id="5.2.1.8"/>
    </reaction>
</comment>
<dbReference type="EC" id="5.2.1.8" evidence="1"/>
<reference evidence="4" key="1">
    <citation type="journal article" date="2019" name="Nat. Commun.">
        <title>Expansion of phycobilisome linker gene families in mesophilic red algae.</title>
        <authorList>
            <person name="Lee J."/>
            <person name="Kim D."/>
            <person name="Bhattacharya D."/>
            <person name="Yoon H.S."/>
        </authorList>
    </citation>
    <scope>NUCLEOTIDE SEQUENCE [LARGE SCALE GENOMIC DNA]</scope>
    <source>
        <strain evidence="4">CCMP 1328</strain>
    </source>
</reference>
<keyword evidence="1 3" id="KW-0413">Isomerase</keyword>
<dbReference type="PROSITE" id="PS50059">
    <property type="entry name" value="FKBP_PPIASE"/>
    <property type="match status" value="1"/>
</dbReference>
<dbReference type="EMBL" id="VRMN01000008">
    <property type="protein sequence ID" value="KAA8492946.1"/>
    <property type="molecule type" value="Genomic_DNA"/>
</dbReference>
<evidence type="ECO:0000313" key="3">
    <source>
        <dbReference type="EMBL" id="KAA8492946.1"/>
    </source>
</evidence>
<dbReference type="OMA" id="CKAFANR"/>
<keyword evidence="1" id="KW-0697">Rotamase</keyword>
<keyword evidence="4" id="KW-1185">Reference proteome</keyword>
<dbReference type="InterPro" id="IPR001179">
    <property type="entry name" value="PPIase_FKBP_dom"/>
</dbReference>
<dbReference type="AlphaFoldDB" id="A0A5J4YNQ5"/>
<protein>
    <recommendedName>
        <fullName evidence="1">peptidylprolyl isomerase</fullName>
        <ecNumber evidence="1">5.2.1.8</ecNumber>
    </recommendedName>
</protein>
<dbReference type="PANTHER" id="PTHR47862:SF2">
    <property type="entry name" value="PEPTIDYLPROLYL ISOMERASE"/>
    <property type="match status" value="1"/>
</dbReference>
<dbReference type="GO" id="GO:0009543">
    <property type="term" value="C:chloroplast thylakoid lumen"/>
    <property type="evidence" value="ECO:0007669"/>
    <property type="project" value="TreeGrafter"/>
</dbReference>
<name>A0A5J4YNQ5_PORPP</name>
<evidence type="ECO:0000313" key="4">
    <source>
        <dbReference type="Proteomes" id="UP000324585"/>
    </source>
</evidence>
<feature type="domain" description="PPIase FKBP-type" evidence="2">
    <location>
        <begin position="157"/>
        <end position="252"/>
    </location>
</feature>
<dbReference type="GO" id="GO:0003755">
    <property type="term" value="F:peptidyl-prolyl cis-trans isomerase activity"/>
    <property type="evidence" value="ECO:0007669"/>
    <property type="project" value="UniProtKB-KW"/>
</dbReference>
<proteinExistence type="predicted"/>
<dbReference type="PANTHER" id="PTHR47862">
    <property type="entry name" value="PEPTIDYL-PROLYL CIS-TRANS ISOMERASE FKBP18, CHLOROPLASTIC"/>
    <property type="match status" value="1"/>
</dbReference>
<evidence type="ECO:0000256" key="1">
    <source>
        <dbReference type="PROSITE-ProRule" id="PRU00277"/>
    </source>
</evidence>
<dbReference type="SUPFAM" id="SSF54534">
    <property type="entry name" value="FKBP-like"/>
    <property type="match status" value="1"/>
</dbReference>
<accession>A0A5J4YNQ5</accession>
<gene>
    <name evidence="3" type="ORF">FVE85_9218</name>
</gene>
<dbReference type="Proteomes" id="UP000324585">
    <property type="component" value="Unassembled WGS sequence"/>
</dbReference>